<dbReference type="InParanoid" id="A0A7M7PEC3"/>
<evidence type="ECO:0000256" key="2">
    <source>
        <dbReference type="ARBA" id="ARBA00008632"/>
    </source>
</evidence>
<dbReference type="GO" id="GO:0005635">
    <property type="term" value="C:nuclear envelope"/>
    <property type="evidence" value="ECO:0007669"/>
    <property type="project" value="UniProtKB-SubCell"/>
</dbReference>
<sequence>MSAHMDHKTSSSSEDGIEKQRLVDADWNHNSRDAVKGRATQTDKSDKNSRTRHLIMSEVKKPSIREMIYQESYDQLNEDHKNMKATPEFKSFLAKKLSSALDGKLKMTVPEKEKTFNDENSKKNEEDTFRLFSSSCCAPNLNTPESAPHVKRKRPRIRRNTKKLSQDNYDDSSDSDVIDQRLAEAAISGNEILSFSALSTPTGHNAEEVQYSSSDDSASHLQSKRTRTVDDALIKKEIGFKHTEVGDDEFLQENVKKKNKKKKKKKKEDTNAIHDDGHEQVQAENCLTQIVSSSELLKENEQDDLSEKNIQKKKKKRKKMDTNAIDGNDYEQLKGESCLTQMVSSTDVLKGKDRADSSEEIVKKNKKKMKKRVDTNASNGDDH</sequence>
<reference evidence="8" key="2">
    <citation type="submission" date="2021-01" db="UniProtKB">
        <authorList>
            <consortium name="EnsemblMetazoa"/>
        </authorList>
    </citation>
    <scope>IDENTIFICATION</scope>
</reference>
<feature type="region of interest" description="Disordered" evidence="7">
    <location>
        <begin position="204"/>
        <end position="227"/>
    </location>
</feature>
<feature type="compositionally biased region" description="Basic and acidic residues" evidence="7">
    <location>
        <begin position="296"/>
        <end position="310"/>
    </location>
</feature>
<feature type="compositionally biased region" description="Basic residues" evidence="7">
    <location>
        <begin position="257"/>
        <end position="266"/>
    </location>
</feature>
<feature type="compositionally biased region" description="Basic and acidic residues" evidence="7">
    <location>
        <begin position="349"/>
        <end position="363"/>
    </location>
</feature>
<feature type="compositionally biased region" description="Basic and acidic residues" evidence="7">
    <location>
        <begin position="267"/>
        <end position="281"/>
    </location>
</feature>
<dbReference type="OMA" id="WIFEDYL"/>
<proteinExistence type="inferred from homology"/>
<evidence type="ECO:0000256" key="6">
    <source>
        <dbReference type="ARBA" id="ARBA00023242"/>
    </source>
</evidence>
<dbReference type="PANTHER" id="PTHR14482">
    <property type="entry name" value="CHROMOSOME 12 ORF 43 HOMOLOG"/>
    <property type="match status" value="1"/>
</dbReference>
<protein>
    <recommendedName>
        <fullName evidence="3">Protein CUSTOS</fullName>
    </recommendedName>
</protein>
<dbReference type="Pfam" id="PF23999">
    <property type="entry name" value="CUSTOS"/>
    <property type="match status" value="1"/>
</dbReference>
<accession>A0A7M7PEC3</accession>
<dbReference type="PANTHER" id="PTHR14482:SF0">
    <property type="entry name" value="PROTEIN CUSTOS"/>
    <property type="match status" value="1"/>
</dbReference>
<evidence type="ECO:0000256" key="7">
    <source>
        <dbReference type="SAM" id="MobiDB-lite"/>
    </source>
</evidence>
<evidence type="ECO:0000313" key="8">
    <source>
        <dbReference type="EnsemblMetazoa" id="XP_030847949"/>
    </source>
</evidence>
<evidence type="ECO:0000313" key="9">
    <source>
        <dbReference type="Proteomes" id="UP000007110"/>
    </source>
</evidence>
<dbReference type="Proteomes" id="UP000007110">
    <property type="component" value="Unassembled WGS sequence"/>
</dbReference>
<evidence type="ECO:0000256" key="4">
    <source>
        <dbReference type="ARBA" id="ARBA00022473"/>
    </source>
</evidence>
<reference evidence="9" key="1">
    <citation type="submission" date="2015-02" db="EMBL/GenBank/DDBJ databases">
        <title>Genome sequencing for Strongylocentrotus purpuratus.</title>
        <authorList>
            <person name="Murali S."/>
            <person name="Liu Y."/>
            <person name="Vee V."/>
            <person name="English A."/>
            <person name="Wang M."/>
            <person name="Skinner E."/>
            <person name="Han Y."/>
            <person name="Muzny D.M."/>
            <person name="Worley K.C."/>
            <person name="Gibbs R.A."/>
        </authorList>
    </citation>
    <scope>NUCLEOTIDE SEQUENCE</scope>
</reference>
<comment type="similarity">
    <text evidence="2">Belongs to the CUSTOS family.</text>
</comment>
<name>A0A7M7PEC3_STRPU</name>
<keyword evidence="5" id="KW-0879">Wnt signaling pathway</keyword>
<feature type="region of interest" description="Disordered" evidence="7">
    <location>
        <begin position="252"/>
        <end position="329"/>
    </location>
</feature>
<keyword evidence="6" id="KW-0539">Nucleus</keyword>
<dbReference type="KEGG" id="spu:105446953"/>
<feature type="region of interest" description="Disordered" evidence="7">
    <location>
        <begin position="1"/>
        <end position="59"/>
    </location>
</feature>
<dbReference type="OrthoDB" id="10053459at2759"/>
<feature type="compositionally biased region" description="Basic residues" evidence="7">
    <location>
        <begin position="149"/>
        <end position="162"/>
    </location>
</feature>
<comment type="subcellular location">
    <subcellularLocation>
        <location evidence="1">Nucleus envelope</location>
    </subcellularLocation>
</comment>
<organism evidence="8 9">
    <name type="scientific">Strongylocentrotus purpuratus</name>
    <name type="common">Purple sea urchin</name>
    <dbReference type="NCBI Taxonomy" id="7668"/>
    <lineage>
        <taxon>Eukaryota</taxon>
        <taxon>Metazoa</taxon>
        <taxon>Echinodermata</taxon>
        <taxon>Eleutherozoa</taxon>
        <taxon>Echinozoa</taxon>
        <taxon>Echinoidea</taxon>
        <taxon>Euechinoidea</taxon>
        <taxon>Echinacea</taxon>
        <taxon>Camarodonta</taxon>
        <taxon>Echinidea</taxon>
        <taxon>Strongylocentrotidae</taxon>
        <taxon>Strongylocentrotus</taxon>
    </lineage>
</organism>
<feature type="region of interest" description="Disordered" evidence="7">
    <location>
        <begin position="349"/>
        <end position="383"/>
    </location>
</feature>
<feature type="compositionally biased region" description="Polar residues" evidence="7">
    <location>
        <begin position="282"/>
        <end position="295"/>
    </location>
</feature>
<evidence type="ECO:0000256" key="3">
    <source>
        <dbReference type="ARBA" id="ARBA00013465"/>
    </source>
</evidence>
<dbReference type="EnsemblMetazoa" id="XM_030992089">
    <property type="protein sequence ID" value="XP_030847949"/>
    <property type="gene ID" value="LOC105446953"/>
</dbReference>
<keyword evidence="9" id="KW-1185">Reference proteome</keyword>
<dbReference type="AlphaFoldDB" id="A0A7M7PEC3"/>
<feature type="compositionally biased region" description="Basic and acidic residues" evidence="7">
    <location>
        <begin position="16"/>
        <end position="49"/>
    </location>
</feature>
<dbReference type="GeneID" id="105446953"/>
<dbReference type="RefSeq" id="XP_030847949.1">
    <property type="nucleotide sequence ID" value="XM_030992089.1"/>
</dbReference>
<dbReference type="GO" id="GO:0016055">
    <property type="term" value="P:Wnt signaling pathway"/>
    <property type="evidence" value="ECO:0007669"/>
    <property type="project" value="UniProtKB-KW"/>
</dbReference>
<feature type="region of interest" description="Disordered" evidence="7">
    <location>
        <begin position="138"/>
        <end position="175"/>
    </location>
</feature>
<evidence type="ECO:0000256" key="5">
    <source>
        <dbReference type="ARBA" id="ARBA00022687"/>
    </source>
</evidence>
<evidence type="ECO:0000256" key="1">
    <source>
        <dbReference type="ARBA" id="ARBA00004259"/>
    </source>
</evidence>
<dbReference type="InterPro" id="IPR026694">
    <property type="entry name" value="CUSTOS"/>
</dbReference>
<keyword evidence="4" id="KW-0217">Developmental protein</keyword>